<dbReference type="Pfam" id="PF13560">
    <property type="entry name" value="HTH_31"/>
    <property type="match status" value="1"/>
</dbReference>
<dbReference type="InterPro" id="IPR043917">
    <property type="entry name" value="DUF5753"/>
</dbReference>
<keyword evidence="3" id="KW-1185">Reference proteome</keyword>
<dbReference type="GO" id="GO:0003677">
    <property type="term" value="F:DNA binding"/>
    <property type="evidence" value="ECO:0007669"/>
    <property type="project" value="InterPro"/>
</dbReference>
<dbReference type="CDD" id="cd00093">
    <property type="entry name" value="HTH_XRE"/>
    <property type="match status" value="1"/>
</dbReference>
<reference evidence="2 3" key="1">
    <citation type="submission" date="2020-07" db="EMBL/GenBank/DDBJ databases">
        <title>Streptomyces isolated from Indian soil.</title>
        <authorList>
            <person name="Mandal S."/>
            <person name="Maiti P.K."/>
        </authorList>
    </citation>
    <scope>NUCLEOTIDE SEQUENCE [LARGE SCALE GENOMIC DNA]</scope>
    <source>
        <strain evidence="2 3">PSKA54</strain>
    </source>
</reference>
<dbReference type="Pfam" id="PF19054">
    <property type="entry name" value="DUF5753"/>
    <property type="match status" value="1"/>
</dbReference>
<organism evidence="2 3">
    <name type="scientific">Streptomyces himalayensis subsp. aureolus</name>
    <dbReference type="NCBI Taxonomy" id="2758039"/>
    <lineage>
        <taxon>Bacteria</taxon>
        <taxon>Bacillati</taxon>
        <taxon>Actinomycetota</taxon>
        <taxon>Actinomycetes</taxon>
        <taxon>Kitasatosporales</taxon>
        <taxon>Streptomycetaceae</taxon>
        <taxon>Streptomyces</taxon>
        <taxon>Streptomyces himalayensis</taxon>
    </lineage>
</organism>
<dbReference type="Gene3D" id="1.10.260.40">
    <property type="entry name" value="lambda repressor-like DNA-binding domains"/>
    <property type="match status" value="1"/>
</dbReference>
<feature type="domain" description="HTH cro/C1-type" evidence="1">
    <location>
        <begin position="17"/>
        <end position="71"/>
    </location>
</feature>
<name>A0A7W2HEL4_9ACTN</name>
<sequence>MPRKQPTARQERLGRELRKLREAAGLTAREAAGMLGAVSVTMSQIESGVAGVSEARVRRLAAHYACTDAELIDALVEMATDRTRGWWEEYRDVLPPVFQDLAELEHHARFMQVVGTAHVPGLLQTEEYARAVFAYVGPELPENELELRVEHRMRRRQVLAREEAAPYEALVHESVLRTRVADRRVARAQLDELLSQSERPNVSVRVIPFDVDGFAGAGATMLYAGGRVPALDTVQRDAPYGSVFVDASAKLMGMRTLFRRVEKAAVTPAKSRDFIRRLTKEL</sequence>
<evidence type="ECO:0000259" key="1">
    <source>
        <dbReference type="PROSITE" id="PS50943"/>
    </source>
</evidence>
<gene>
    <name evidence="2" type="ORF">H1V43_06610</name>
</gene>
<dbReference type="InterPro" id="IPR010982">
    <property type="entry name" value="Lambda_DNA-bd_dom_sf"/>
</dbReference>
<dbReference type="Proteomes" id="UP000586976">
    <property type="component" value="Unassembled WGS sequence"/>
</dbReference>
<dbReference type="PROSITE" id="PS50943">
    <property type="entry name" value="HTH_CROC1"/>
    <property type="match status" value="1"/>
</dbReference>
<accession>A0A7W2HEL4</accession>
<proteinExistence type="predicted"/>
<dbReference type="RefSeq" id="WP_181863107.1">
    <property type="nucleotide sequence ID" value="NZ_JACEQY010000004.1"/>
</dbReference>
<dbReference type="EMBL" id="JACEQY010000004">
    <property type="protein sequence ID" value="MBA4861058.1"/>
    <property type="molecule type" value="Genomic_DNA"/>
</dbReference>
<evidence type="ECO:0000313" key="2">
    <source>
        <dbReference type="EMBL" id="MBA4861058.1"/>
    </source>
</evidence>
<dbReference type="SMART" id="SM00530">
    <property type="entry name" value="HTH_XRE"/>
    <property type="match status" value="1"/>
</dbReference>
<protein>
    <submittedName>
        <fullName evidence="2">Helix-turn-helix domain-containing protein</fullName>
    </submittedName>
</protein>
<dbReference type="SUPFAM" id="SSF47413">
    <property type="entry name" value="lambda repressor-like DNA-binding domains"/>
    <property type="match status" value="1"/>
</dbReference>
<dbReference type="InterPro" id="IPR001387">
    <property type="entry name" value="Cro/C1-type_HTH"/>
</dbReference>
<dbReference type="AlphaFoldDB" id="A0A7W2HEL4"/>
<comment type="caution">
    <text evidence="2">The sequence shown here is derived from an EMBL/GenBank/DDBJ whole genome shotgun (WGS) entry which is preliminary data.</text>
</comment>
<evidence type="ECO:0000313" key="3">
    <source>
        <dbReference type="Proteomes" id="UP000586976"/>
    </source>
</evidence>